<evidence type="ECO:0000313" key="7">
    <source>
        <dbReference type="EMBL" id="STN25279.1"/>
    </source>
</evidence>
<keyword evidence="1" id="KW-0227">DNA damage</keyword>
<dbReference type="EC" id="3.6.4.-" evidence="7"/>
<evidence type="ECO:0000259" key="6">
    <source>
        <dbReference type="PROSITE" id="PS51192"/>
    </source>
</evidence>
<feature type="domain" description="Helicase ATP-binding" evidence="6">
    <location>
        <begin position="1"/>
        <end position="91"/>
    </location>
</feature>
<protein>
    <submittedName>
        <fullName evidence="7">Transcription-repair coupling factor</fullName>
        <ecNumber evidence="7">3.6.4.-</ecNumber>
    </submittedName>
</protein>
<gene>
    <name evidence="7" type="primary">mfd_5</name>
    <name evidence="7" type="ORF">NCTC13148_05678</name>
</gene>
<evidence type="ECO:0000313" key="8">
    <source>
        <dbReference type="Proteomes" id="UP000254255"/>
    </source>
</evidence>
<evidence type="ECO:0000256" key="5">
    <source>
        <dbReference type="ARBA" id="ARBA00023204"/>
    </source>
</evidence>
<organism evidence="7 8">
    <name type="scientific">Escherichia coli</name>
    <dbReference type="NCBI Taxonomy" id="562"/>
    <lineage>
        <taxon>Bacteria</taxon>
        <taxon>Pseudomonadati</taxon>
        <taxon>Pseudomonadota</taxon>
        <taxon>Gammaproteobacteria</taxon>
        <taxon>Enterobacterales</taxon>
        <taxon>Enterobacteriaceae</taxon>
        <taxon>Escherichia</taxon>
    </lineage>
</organism>
<dbReference type="PROSITE" id="PS51192">
    <property type="entry name" value="HELICASE_ATP_BIND_1"/>
    <property type="match status" value="1"/>
</dbReference>
<dbReference type="InterPro" id="IPR014001">
    <property type="entry name" value="Helicase_ATP-bd"/>
</dbReference>
<evidence type="ECO:0000256" key="1">
    <source>
        <dbReference type="ARBA" id="ARBA00022763"/>
    </source>
</evidence>
<sequence>MCQPLAMDRLVCGDVGFGKTEVAMRAAFLAVDNHKQVAVLVPTTLLAQQHYDNFRDRFANWPVRIEMISRFRSAKSRRKSLRKWRKGKSIF</sequence>
<dbReference type="GO" id="GO:0006281">
    <property type="term" value="P:DNA repair"/>
    <property type="evidence" value="ECO:0007669"/>
    <property type="project" value="UniProtKB-KW"/>
</dbReference>
<keyword evidence="4" id="KW-0238">DNA-binding</keyword>
<dbReference type="InterPro" id="IPR027417">
    <property type="entry name" value="P-loop_NTPase"/>
</dbReference>
<dbReference type="InterPro" id="IPR011545">
    <property type="entry name" value="DEAD/DEAH_box_helicase_dom"/>
</dbReference>
<evidence type="ECO:0000256" key="2">
    <source>
        <dbReference type="ARBA" id="ARBA00022801"/>
    </source>
</evidence>
<dbReference type="InterPro" id="IPR047112">
    <property type="entry name" value="RecG/Mfd"/>
</dbReference>
<keyword evidence="3" id="KW-0347">Helicase</keyword>
<dbReference type="GO" id="GO:0005524">
    <property type="term" value="F:ATP binding"/>
    <property type="evidence" value="ECO:0007669"/>
    <property type="project" value="InterPro"/>
</dbReference>
<accession>A0A377F5X5</accession>
<evidence type="ECO:0000256" key="4">
    <source>
        <dbReference type="ARBA" id="ARBA00023125"/>
    </source>
</evidence>
<dbReference type="Pfam" id="PF00270">
    <property type="entry name" value="DEAD"/>
    <property type="match status" value="1"/>
</dbReference>
<dbReference type="Gene3D" id="3.40.50.300">
    <property type="entry name" value="P-loop containing nucleotide triphosphate hydrolases"/>
    <property type="match status" value="1"/>
</dbReference>
<proteinExistence type="predicted"/>
<dbReference type="PANTHER" id="PTHR47964:SF1">
    <property type="entry name" value="ATP-DEPENDENT DNA HELICASE HOMOLOG RECG, CHLOROPLASTIC"/>
    <property type="match status" value="1"/>
</dbReference>
<dbReference type="GO" id="GO:0003678">
    <property type="term" value="F:DNA helicase activity"/>
    <property type="evidence" value="ECO:0007669"/>
    <property type="project" value="TreeGrafter"/>
</dbReference>
<keyword evidence="3" id="KW-0547">Nucleotide-binding</keyword>
<evidence type="ECO:0000256" key="3">
    <source>
        <dbReference type="ARBA" id="ARBA00022806"/>
    </source>
</evidence>
<name>A0A377F5X5_ECOLX</name>
<keyword evidence="5" id="KW-0234">DNA repair</keyword>
<dbReference type="PANTHER" id="PTHR47964">
    <property type="entry name" value="ATP-DEPENDENT DNA HELICASE HOMOLOG RECG, CHLOROPLASTIC"/>
    <property type="match status" value="1"/>
</dbReference>
<reference evidence="7 8" key="1">
    <citation type="submission" date="2018-06" db="EMBL/GenBank/DDBJ databases">
        <authorList>
            <consortium name="Pathogen Informatics"/>
            <person name="Doyle S."/>
        </authorList>
    </citation>
    <scope>NUCLEOTIDE SEQUENCE [LARGE SCALE GENOMIC DNA]</scope>
    <source>
        <strain evidence="7 8">NCTC13148</strain>
    </source>
</reference>
<dbReference type="Proteomes" id="UP000254255">
    <property type="component" value="Unassembled WGS sequence"/>
</dbReference>
<dbReference type="EMBL" id="UGET01000006">
    <property type="protein sequence ID" value="STN25279.1"/>
    <property type="molecule type" value="Genomic_DNA"/>
</dbReference>
<dbReference type="GO" id="GO:0003677">
    <property type="term" value="F:DNA binding"/>
    <property type="evidence" value="ECO:0007669"/>
    <property type="project" value="UniProtKB-KW"/>
</dbReference>
<dbReference type="AlphaFoldDB" id="A0A377F5X5"/>
<keyword evidence="2 7" id="KW-0378">Hydrolase</keyword>
<dbReference type="GO" id="GO:0016787">
    <property type="term" value="F:hydrolase activity"/>
    <property type="evidence" value="ECO:0007669"/>
    <property type="project" value="UniProtKB-KW"/>
</dbReference>
<dbReference type="SUPFAM" id="SSF52540">
    <property type="entry name" value="P-loop containing nucleoside triphosphate hydrolases"/>
    <property type="match status" value="1"/>
</dbReference>
<keyword evidence="3" id="KW-0067">ATP-binding</keyword>